<organism evidence="1 2">
    <name type="scientific">Oxalobacter paraformigenes</name>
    <dbReference type="NCBI Taxonomy" id="556268"/>
    <lineage>
        <taxon>Bacteria</taxon>
        <taxon>Pseudomonadati</taxon>
        <taxon>Pseudomonadota</taxon>
        <taxon>Betaproteobacteria</taxon>
        <taxon>Burkholderiales</taxon>
        <taxon>Oxalobacteraceae</taxon>
        <taxon>Oxalobacter</taxon>
    </lineage>
</organism>
<sequence>MLFVLSACHKEEKVATDKKESVQLYLDGQVKKAFPLLKNEAEKGDAQAQYYLAEIYEEGKSVKQDNEKALYWYRQSAEKNHALAEYKLAEAFRHGKLGLKSDRKEAFKWYLKAAENGNAAAQKTVAGYYLEGEPIPKNHAEALKWFKKAQETRKDDKELYTKIGIMYYSGLGTLRDTSEAAKWFEKAAILGDSHAQSVLAVQYYSGQGVLMHKEKAKYWAEKAAAQGNDVGEFILGMLCHYRDIPDMKQAVAWYKKAAEKNNEAALHALAVLYEQGNGVRQDSTKAHHYYRLAAQSGKDYTIKALADFEAKNKLENRP</sequence>
<dbReference type="PANTHER" id="PTHR11102:SF160">
    <property type="entry name" value="ERAD-ASSOCIATED E3 UBIQUITIN-PROTEIN LIGASE COMPONENT HRD3"/>
    <property type="match status" value="1"/>
</dbReference>
<dbReference type="PANTHER" id="PTHR11102">
    <property type="entry name" value="SEL-1-LIKE PROTEIN"/>
    <property type="match status" value="1"/>
</dbReference>
<dbReference type="eggNOG" id="COG0790">
    <property type="taxonomic scope" value="Bacteria"/>
</dbReference>
<evidence type="ECO:0008006" key="3">
    <source>
        <dbReference type="Google" id="ProtNLM"/>
    </source>
</evidence>
<name>C3X3H9_9BURK</name>
<dbReference type="SMART" id="SM00671">
    <property type="entry name" value="SEL1"/>
    <property type="match status" value="7"/>
</dbReference>
<reference evidence="1" key="1">
    <citation type="submission" date="2011-10" db="EMBL/GenBank/DDBJ databases">
        <title>The Genome Sequence of Oxalobacter formigenes HOxBLS.</title>
        <authorList>
            <consortium name="The Broad Institute Genome Sequencing Platform"/>
            <person name="Earl A."/>
            <person name="Ward D."/>
            <person name="Feldgarden M."/>
            <person name="Gevers D."/>
            <person name="Allison M.J."/>
            <person name="Humphrey S."/>
            <person name="Young S.K."/>
            <person name="Zeng Q."/>
            <person name="Gargeya S."/>
            <person name="Fitzgerald M."/>
            <person name="Haas B."/>
            <person name="Abouelleil A."/>
            <person name="Alvarado L."/>
            <person name="Arachchi H.M."/>
            <person name="Berlin A."/>
            <person name="Brown A."/>
            <person name="Chapman S.B."/>
            <person name="Chen Z."/>
            <person name="Dunbar C."/>
            <person name="Freedman E."/>
            <person name="Gearin G."/>
            <person name="Goldberg J."/>
            <person name="Griggs A."/>
            <person name="Gujja S."/>
            <person name="Heiman D."/>
            <person name="Howarth C."/>
            <person name="Larson L."/>
            <person name="Lui A."/>
            <person name="MacDonald P.J.P."/>
            <person name="Montmayeur A."/>
            <person name="Murphy C."/>
            <person name="Neiman D."/>
            <person name="Pearson M."/>
            <person name="Priest M."/>
            <person name="Roberts A."/>
            <person name="Saif S."/>
            <person name="Shea T."/>
            <person name="Shenoy N."/>
            <person name="Sisk P."/>
            <person name="Stolte C."/>
            <person name="Sykes S."/>
            <person name="Wortman J."/>
            <person name="Nusbaum C."/>
            <person name="Birren B."/>
        </authorList>
    </citation>
    <scope>NUCLEOTIDE SEQUENCE [LARGE SCALE GENOMIC DNA]</scope>
    <source>
        <strain evidence="1">HOxBLS</strain>
    </source>
</reference>
<dbReference type="InterPro" id="IPR050767">
    <property type="entry name" value="Sel1_AlgK"/>
</dbReference>
<dbReference type="AlphaFoldDB" id="C3X3H9"/>
<evidence type="ECO:0000313" key="2">
    <source>
        <dbReference type="Proteomes" id="UP000003973"/>
    </source>
</evidence>
<protein>
    <recommendedName>
        <fullName evidence="3">Sel1 repeat family protein</fullName>
    </recommendedName>
</protein>
<comment type="caution">
    <text evidence="1">The sequence shown here is derived from an EMBL/GenBank/DDBJ whole genome shotgun (WGS) entry which is preliminary data.</text>
</comment>
<dbReference type="Pfam" id="PF08238">
    <property type="entry name" value="Sel1"/>
    <property type="match status" value="7"/>
</dbReference>
<dbReference type="InterPro" id="IPR006597">
    <property type="entry name" value="Sel1-like"/>
</dbReference>
<dbReference type="EMBL" id="ACDP02000021">
    <property type="protein sequence ID" value="EEO27765.2"/>
    <property type="molecule type" value="Genomic_DNA"/>
</dbReference>
<dbReference type="HOGENOM" id="CLU_000288_36_2_4"/>
<dbReference type="Gene3D" id="1.25.40.10">
    <property type="entry name" value="Tetratricopeptide repeat domain"/>
    <property type="match status" value="2"/>
</dbReference>
<dbReference type="Proteomes" id="UP000003973">
    <property type="component" value="Unassembled WGS sequence"/>
</dbReference>
<dbReference type="InterPro" id="IPR011990">
    <property type="entry name" value="TPR-like_helical_dom_sf"/>
</dbReference>
<keyword evidence="2" id="KW-1185">Reference proteome</keyword>
<gene>
    <name evidence="1" type="ORF">OFAG_00918</name>
</gene>
<evidence type="ECO:0000313" key="1">
    <source>
        <dbReference type="EMBL" id="EEO27765.2"/>
    </source>
</evidence>
<proteinExistence type="predicted"/>
<accession>C3X3H9</accession>
<dbReference type="SUPFAM" id="SSF81901">
    <property type="entry name" value="HCP-like"/>
    <property type="match status" value="2"/>
</dbReference>